<dbReference type="Gene3D" id="3.40.50.2300">
    <property type="match status" value="2"/>
</dbReference>
<reference evidence="2 3" key="1">
    <citation type="submission" date="2014-02" db="EMBL/GenBank/DDBJ databases">
        <title>Kosmotoga genome sequencing.</title>
        <authorList>
            <person name="Pollo S.M."/>
            <person name="Charchuk R."/>
            <person name="Nesbo C.L."/>
        </authorList>
    </citation>
    <scope>NUCLEOTIDE SEQUENCE [LARGE SCALE GENOMIC DNA]</scope>
    <source>
        <strain evidence="2 3">S304</strain>
    </source>
</reference>
<gene>
    <name evidence="2" type="ORF">AT15_10190</name>
</gene>
<sequence>MHSTTRLAILAIAILAVSLLSFFSIYDDAKALKIAIVYSDLFEVTEAADAFIADNDVNFKISKIKFKTEKLDEIFQELKNRGVKIIIGPSYSMHAQAMFPYLQKYDLYAVSPTVTAQEVVGKGGRIVSMCVPDSVQVKKLVDEMEKDGVTDLFVFAYTKNRVYVDSFIEMIKKDFSGTVTVANISKLEEITSDILEKAKNFSGILFVTPGLETGYGVSKLEELNYSGQLYASDYALDEKLLLYDSLLIKNLKVFSQVSGKPGVERNIDFVGTYNALLLIRELEKIHGRNFNEIFGKLEGFSFEGIDGPVMIHNYYAVKETSVITLKELLAVEK</sequence>
<dbReference type="SUPFAM" id="SSF53822">
    <property type="entry name" value="Periplasmic binding protein-like I"/>
    <property type="match status" value="1"/>
</dbReference>
<evidence type="ECO:0000313" key="2">
    <source>
        <dbReference type="EMBL" id="OAA30403.1"/>
    </source>
</evidence>
<dbReference type="EMBL" id="JFHK01000009">
    <property type="protein sequence ID" value="OAA30403.1"/>
    <property type="molecule type" value="Genomic_DNA"/>
</dbReference>
<dbReference type="InterPro" id="IPR028082">
    <property type="entry name" value="Peripla_BP_I"/>
</dbReference>
<dbReference type="OrthoDB" id="46985at2"/>
<feature type="transmembrane region" description="Helical" evidence="1">
    <location>
        <begin position="7"/>
        <end position="26"/>
    </location>
</feature>
<keyword evidence="1" id="KW-0812">Transmembrane</keyword>
<comment type="caution">
    <text evidence="2">The sequence shown here is derived from an EMBL/GenBank/DDBJ whole genome shotgun (WGS) entry which is preliminary data.</text>
</comment>
<evidence type="ECO:0000256" key="1">
    <source>
        <dbReference type="SAM" id="Phobius"/>
    </source>
</evidence>
<dbReference type="STRING" id="1453497.AT15_10190"/>
<organism evidence="2 3">
    <name type="scientific">Kosmotoga arenicorallina S304</name>
    <dbReference type="NCBI Taxonomy" id="1453497"/>
    <lineage>
        <taxon>Bacteria</taxon>
        <taxon>Thermotogati</taxon>
        <taxon>Thermotogota</taxon>
        <taxon>Thermotogae</taxon>
        <taxon>Kosmotogales</taxon>
        <taxon>Kosmotogaceae</taxon>
        <taxon>Kosmotoga</taxon>
    </lineage>
</organism>
<accession>A0A176K0Q2</accession>
<name>A0A176K0Q2_9BACT</name>
<dbReference type="Proteomes" id="UP000077339">
    <property type="component" value="Unassembled WGS sequence"/>
</dbReference>
<evidence type="ECO:0000313" key="3">
    <source>
        <dbReference type="Proteomes" id="UP000077339"/>
    </source>
</evidence>
<evidence type="ECO:0008006" key="4">
    <source>
        <dbReference type="Google" id="ProtNLM"/>
    </source>
</evidence>
<keyword evidence="3" id="KW-1185">Reference proteome</keyword>
<dbReference type="InterPro" id="IPR051010">
    <property type="entry name" value="BCAA_transport"/>
</dbReference>
<dbReference type="PANTHER" id="PTHR30483">
    <property type="entry name" value="LEUCINE-SPECIFIC-BINDING PROTEIN"/>
    <property type="match status" value="1"/>
</dbReference>
<dbReference type="AlphaFoldDB" id="A0A176K0Q2"/>
<keyword evidence="1" id="KW-0472">Membrane</keyword>
<proteinExistence type="predicted"/>
<dbReference type="RefSeq" id="WP_068347467.1">
    <property type="nucleotide sequence ID" value="NZ_JFHK01000009.1"/>
</dbReference>
<keyword evidence="1" id="KW-1133">Transmembrane helix</keyword>
<protein>
    <recommendedName>
        <fullName evidence="4">Leucine-binding protein domain-containing protein</fullName>
    </recommendedName>
</protein>
<dbReference type="PATRIC" id="fig|1453497.3.peg.2016"/>
<dbReference type="PANTHER" id="PTHR30483:SF6">
    <property type="entry name" value="PERIPLASMIC BINDING PROTEIN OF ABC TRANSPORTER FOR NATURAL AMINO ACIDS"/>
    <property type="match status" value="1"/>
</dbReference>